<dbReference type="AlphaFoldDB" id="A0A4Y7TEC9"/>
<gene>
    <name evidence="11" type="ORF">FA13DRAFT_1791214</name>
</gene>
<comment type="catalytic activity">
    <reaction evidence="7">
        <text>[(1-&gt;4)-beta-D-glucosyl]n+m + reduced acceptor + O2 = 4-dehydro-beta-D-glucosyl-[(1-&gt;4)-beta-D-glucosyl]n-1 + [(1-&gt;4)-beta-D-glucosyl]m + acceptor + H2O.</text>
        <dbReference type="EC" id="1.14.99.56"/>
    </reaction>
</comment>
<dbReference type="GO" id="GO:0030245">
    <property type="term" value="P:cellulose catabolic process"/>
    <property type="evidence" value="ECO:0007669"/>
    <property type="project" value="UniProtKB-UniRule"/>
</dbReference>
<dbReference type="GO" id="GO:0046872">
    <property type="term" value="F:metal ion binding"/>
    <property type="evidence" value="ECO:0007669"/>
    <property type="project" value="UniProtKB-KW"/>
</dbReference>
<evidence type="ECO:0000256" key="7">
    <source>
        <dbReference type="RuleBase" id="RU368122"/>
    </source>
</evidence>
<evidence type="ECO:0000256" key="2">
    <source>
        <dbReference type="ARBA" id="ARBA00022729"/>
    </source>
</evidence>
<feature type="chain" id="PRO_5021230995" description="AA9 family lytic polysaccharide monooxygenase" evidence="9">
    <location>
        <begin position="19"/>
        <end position="313"/>
    </location>
</feature>
<sequence>MLLTAALAASLYVGGVAAHGGVIAYSIDGKYYDGWKPYNSASGQTSIQRPWATFDPILDATSSTLACNNDGLPGPLQLTASPVAAGSKVTGYWNTWPHDTGPVITYLSQCPSSGCTSVNAQTAKWFKIQEAGLLGGTVEKGNWAAGAMIANNNSWTTTIPSTVPSGHYLIRFETIALHSMPAQFYPECAQIEITGGGSLAPSADQLVTFPGGYKASDPGVTIDIYGQAAKTQTTYVIPGPRLYGSSGGSSPPTPTTTTAPPLNTTTATTAVPTSTPGTVKQYGQCGGQGYSGATVCTAPYVCTELNSFYAQCL</sequence>
<accession>A0A4Y7TEC9</accession>
<dbReference type="PANTHER" id="PTHR33353">
    <property type="entry name" value="PUTATIVE (AFU_ORTHOLOGUE AFUA_1G12560)-RELATED"/>
    <property type="match status" value="1"/>
</dbReference>
<dbReference type="GO" id="GO:0004497">
    <property type="term" value="F:monooxygenase activity"/>
    <property type="evidence" value="ECO:0007669"/>
    <property type="project" value="UniProtKB-KW"/>
</dbReference>
<dbReference type="CDD" id="cd21175">
    <property type="entry name" value="LPMO_AA9"/>
    <property type="match status" value="1"/>
</dbReference>
<evidence type="ECO:0000256" key="9">
    <source>
        <dbReference type="SAM" id="SignalP"/>
    </source>
</evidence>
<evidence type="ECO:0000256" key="6">
    <source>
        <dbReference type="ARBA" id="ARBA00023157"/>
    </source>
</evidence>
<dbReference type="OrthoDB" id="4849160at2759"/>
<dbReference type="EC" id="1.14.99.56" evidence="7"/>
<keyword evidence="7" id="KW-0964">Secreted</keyword>
<dbReference type="InterPro" id="IPR005103">
    <property type="entry name" value="AA9_LPMO"/>
</dbReference>
<keyword evidence="7" id="KW-0624">Polysaccharide degradation</keyword>
<evidence type="ECO:0000256" key="1">
    <source>
        <dbReference type="ARBA" id="ARBA00022723"/>
    </source>
</evidence>
<evidence type="ECO:0000256" key="5">
    <source>
        <dbReference type="ARBA" id="ARBA00023033"/>
    </source>
</evidence>
<dbReference type="GO" id="GO:0008810">
    <property type="term" value="F:cellulase activity"/>
    <property type="evidence" value="ECO:0007669"/>
    <property type="project" value="UniProtKB-UniRule"/>
</dbReference>
<dbReference type="SMART" id="SM00236">
    <property type="entry name" value="fCBD"/>
    <property type="match status" value="1"/>
</dbReference>
<comment type="function">
    <text evidence="7">Lytic polysaccharide monooxygenase (LMPO) that depolymerizes crystalline and amorphous polysaccharides via the oxidation of scissile alpha- or beta-(1-4)-glycosidic bonds, yielding C1 and/or C4 oxidation products. Catalysis by LPMOs requires the reduction of the active-site copper from Cu(II) to Cu(I) by a reducing agent and H(2)O(2) or O(2) as a cosubstrate.</text>
</comment>
<evidence type="ECO:0000256" key="8">
    <source>
        <dbReference type="SAM" id="MobiDB-lite"/>
    </source>
</evidence>
<organism evidence="11 12">
    <name type="scientific">Coprinellus micaceus</name>
    <name type="common">Glistening ink-cap mushroom</name>
    <name type="synonym">Coprinus micaceus</name>
    <dbReference type="NCBI Taxonomy" id="71717"/>
    <lineage>
        <taxon>Eukaryota</taxon>
        <taxon>Fungi</taxon>
        <taxon>Dikarya</taxon>
        <taxon>Basidiomycota</taxon>
        <taxon>Agaricomycotina</taxon>
        <taxon>Agaricomycetes</taxon>
        <taxon>Agaricomycetidae</taxon>
        <taxon>Agaricales</taxon>
        <taxon>Agaricineae</taxon>
        <taxon>Psathyrellaceae</taxon>
        <taxon>Coprinellus</taxon>
    </lineage>
</organism>
<feature type="region of interest" description="Disordered" evidence="8">
    <location>
        <begin position="243"/>
        <end position="272"/>
    </location>
</feature>
<dbReference type="InterPro" id="IPR035971">
    <property type="entry name" value="CBD_sf"/>
</dbReference>
<dbReference type="Pfam" id="PF03443">
    <property type="entry name" value="AA9"/>
    <property type="match status" value="1"/>
</dbReference>
<dbReference type="Gene3D" id="2.70.50.70">
    <property type="match status" value="1"/>
</dbReference>
<dbReference type="EMBL" id="QPFP01000017">
    <property type="protein sequence ID" value="TEB31922.1"/>
    <property type="molecule type" value="Genomic_DNA"/>
</dbReference>
<keyword evidence="2 9" id="KW-0732">Signal</keyword>
<evidence type="ECO:0000256" key="3">
    <source>
        <dbReference type="ARBA" id="ARBA00023002"/>
    </source>
</evidence>
<keyword evidence="5" id="KW-0503">Monooxygenase</keyword>
<comment type="domain">
    <text evidence="7">Has a modular structure: an endo-beta-1,4-glucanase catalytic module at the N-terminus, a linker rich in serines and threonines, and a C-terminal carbohydrate-binding module (CBM).</text>
</comment>
<reference evidence="11 12" key="1">
    <citation type="journal article" date="2019" name="Nat. Ecol. Evol.">
        <title>Megaphylogeny resolves global patterns of mushroom evolution.</title>
        <authorList>
            <person name="Varga T."/>
            <person name="Krizsan K."/>
            <person name="Foldi C."/>
            <person name="Dima B."/>
            <person name="Sanchez-Garcia M."/>
            <person name="Sanchez-Ramirez S."/>
            <person name="Szollosi G.J."/>
            <person name="Szarkandi J.G."/>
            <person name="Papp V."/>
            <person name="Albert L."/>
            <person name="Andreopoulos W."/>
            <person name="Angelini C."/>
            <person name="Antonin V."/>
            <person name="Barry K.W."/>
            <person name="Bougher N.L."/>
            <person name="Buchanan P."/>
            <person name="Buyck B."/>
            <person name="Bense V."/>
            <person name="Catcheside P."/>
            <person name="Chovatia M."/>
            <person name="Cooper J."/>
            <person name="Damon W."/>
            <person name="Desjardin D."/>
            <person name="Finy P."/>
            <person name="Geml J."/>
            <person name="Haridas S."/>
            <person name="Hughes K."/>
            <person name="Justo A."/>
            <person name="Karasinski D."/>
            <person name="Kautmanova I."/>
            <person name="Kiss B."/>
            <person name="Kocsube S."/>
            <person name="Kotiranta H."/>
            <person name="LaButti K.M."/>
            <person name="Lechner B.E."/>
            <person name="Liimatainen K."/>
            <person name="Lipzen A."/>
            <person name="Lukacs Z."/>
            <person name="Mihaltcheva S."/>
            <person name="Morgado L.N."/>
            <person name="Niskanen T."/>
            <person name="Noordeloos M.E."/>
            <person name="Ohm R.A."/>
            <person name="Ortiz-Santana B."/>
            <person name="Ovrebo C."/>
            <person name="Racz N."/>
            <person name="Riley R."/>
            <person name="Savchenko A."/>
            <person name="Shiryaev A."/>
            <person name="Soop K."/>
            <person name="Spirin V."/>
            <person name="Szebenyi C."/>
            <person name="Tomsovsky M."/>
            <person name="Tulloss R.E."/>
            <person name="Uehling J."/>
            <person name="Grigoriev I.V."/>
            <person name="Vagvolgyi C."/>
            <person name="Papp T."/>
            <person name="Martin F.M."/>
            <person name="Miettinen O."/>
            <person name="Hibbett D.S."/>
            <person name="Nagy L.G."/>
        </authorList>
    </citation>
    <scope>NUCLEOTIDE SEQUENCE [LARGE SCALE GENOMIC DNA]</scope>
    <source>
        <strain evidence="11 12">FP101781</strain>
    </source>
</reference>
<keyword evidence="3" id="KW-0560">Oxidoreductase</keyword>
<evidence type="ECO:0000259" key="10">
    <source>
        <dbReference type="PROSITE" id="PS51164"/>
    </source>
</evidence>
<keyword evidence="7" id="KW-0119">Carbohydrate metabolism</keyword>
<evidence type="ECO:0000256" key="4">
    <source>
        <dbReference type="ARBA" id="ARBA00023008"/>
    </source>
</evidence>
<keyword evidence="6 7" id="KW-1015">Disulfide bond</keyword>
<dbReference type="GO" id="GO:0005576">
    <property type="term" value="C:extracellular region"/>
    <property type="evidence" value="ECO:0007669"/>
    <property type="project" value="UniProtKB-SubCell"/>
</dbReference>
<evidence type="ECO:0000313" key="12">
    <source>
        <dbReference type="Proteomes" id="UP000298030"/>
    </source>
</evidence>
<dbReference type="GO" id="GO:0030248">
    <property type="term" value="F:cellulose binding"/>
    <property type="evidence" value="ECO:0007669"/>
    <property type="project" value="UniProtKB-UniRule"/>
</dbReference>
<dbReference type="PROSITE" id="PS51164">
    <property type="entry name" value="CBM1_2"/>
    <property type="match status" value="1"/>
</dbReference>
<dbReference type="PROSITE" id="PS00562">
    <property type="entry name" value="CBM1_1"/>
    <property type="match status" value="1"/>
</dbReference>
<feature type="domain" description="CBM1" evidence="10">
    <location>
        <begin position="277"/>
        <end position="313"/>
    </location>
</feature>
<protein>
    <recommendedName>
        <fullName evidence="7">AA9 family lytic polysaccharide monooxygenase</fullName>
        <ecNumber evidence="7">1.14.99.56</ecNumber>
    </recommendedName>
    <alternativeName>
        <fullName evidence="7">Endo-beta-1,4-glucanase</fullName>
    </alternativeName>
    <alternativeName>
        <fullName evidence="7">Glycosyl hydrolase 61 family protein</fullName>
    </alternativeName>
</protein>
<dbReference type="InterPro" id="IPR049892">
    <property type="entry name" value="AA9"/>
</dbReference>
<dbReference type="InterPro" id="IPR000254">
    <property type="entry name" value="CBD"/>
</dbReference>
<evidence type="ECO:0000313" key="11">
    <source>
        <dbReference type="EMBL" id="TEB31922.1"/>
    </source>
</evidence>
<keyword evidence="7" id="KW-0136">Cellulose degradation</keyword>
<feature type="compositionally biased region" description="Low complexity" evidence="8">
    <location>
        <begin position="255"/>
        <end position="272"/>
    </location>
</feature>
<dbReference type="Proteomes" id="UP000298030">
    <property type="component" value="Unassembled WGS sequence"/>
</dbReference>
<comment type="caution">
    <text evidence="11">The sequence shown here is derived from an EMBL/GenBank/DDBJ whole genome shotgun (WGS) entry which is preliminary data.</text>
</comment>
<dbReference type="Pfam" id="PF00734">
    <property type="entry name" value="CBM_1"/>
    <property type="match status" value="1"/>
</dbReference>
<comment type="subcellular location">
    <subcellularLocation>
        <location evidence="7">Secreted</location>
    </subcellularLocation>
</comment>
<proteinExistence type="predicted"/>
<dbReference type="SUPFAM" id="SSF57180">
    <property type="entry name" value="Cellulose-binding domain"/>
    <property type="match status" value="1"/>
</dbReference>
<feature type="signal peptide" evidence="9">
    <location>
        <begin position="1"/>
        <end position="18"/>
    </location>
</feature>
<name>A0A4Y7TEC9_COPMI</name>
<dbReference type="STRING" id="71717.A0A4Y7TEC9"/>
<keyword evidence="1" id="KW-0479">Metal-binding</keyword>
<dbReference type="PANTHER" id="PTHR33353:SF19">
    <property type="entry name" value="GLYCOSYLHYDROLASE FAMILY 61-8 PROTEIN"/>
    <property type="match status" value="1"/>
</dbReference>
<keyword evidence="4" id="KW-0186">Copper</keyword>
<keyword evidence="12" id="KW-1185">Reference proteome</keyword>